<dbReference type="InterPro" id="IPR011460">
    <property type="entry name" value="Lcl_C"/>
</dbReference>
<feature type="compositionally biased region" description="Gly residues" evidence="1">
    <location>
        <begin position="67"/>
        <end position="102"/>
    </location>
</feature>
<accession>A0A150QJH1</accession>
<evidence type="ECO:0000313" key="3">
    <source>
        <dbReference type="EMBL" id="KYF68073.1"/>
    </source>
</evidence>
<organism evidence="3 4">
    <name type="scientific">Sorangium cellulosum</name>
    <name type="common">Polyangium cellulosum</name>
    <dbReference type="NCBI Taxonomy" id="56"/>
    <lineage>
        <taxon>Bacteria</taxon>
        <taxon>Pseudomonadati</taxon>
        <taxon>Myxococcota</taxon>
        <taxon>Polyangia</taxon>
        <taxon>Polyangiales</taxon>
        <taxon>Polyangiaceae</taxon>
        <taxon>Sorangium</taxon>
    </lineage>
</organism>
<sequence>MEVPVNRSNRWVLRATLATSTTAACARRGMALGLALAAAACSTAGDTGGSVDAGDRGDAITESAASGTGGALATGGAPGTGAGAGDAGSTGTTGSGGAGGAGTASSGGATGDGGSPGEGGAGSGGAGAPDTCSRAAACGTHKWACWPMPNPAGSGLPNPASTTDVGGGVVRDNVTCLEWQQSPPSEAYTWDQAIRYCEGLTLGGHSDWRLPTRIEMTSIVDFTRSPAIDTAAFPGARGGFHKTSSDWILTIRQAGAGAGRDYAWAFNMSDGIVSNAYSKATAASLRCVRGNGEGEAPSSPAVAPPDQYTVVSPGEVMDNYTGLIWQQGYSPTTMRWVDAASYCETLGLNDRAWRLPSIRELATLVDEAQVAPSINRAMFPDTQYGARSNDWYWGSHEAARSAPAAWALNFDDGFTGFNAGASGKWNYFTEAWVKCVR</sequence>
<dbReference type="EMBL" id="JEMA01000594">
    <property type="protein sequence ID" value="KYF68073.1"/>
    <property type="molecule type" value="Genomic_DNA"/>
</dbReference>
<gene>
    <name evidence="3" type="ORF">BE15_06360</name>
</gene>
<reference evidence="3 4" key="1">
    <citation type="submission" date="2014-02" db="EMBL/GenBank/DDBJ databases">
        <title>The small core and large imbalanced accessory genome model reveals a collaborative survival strategy of Sorangium cellulosum strains in nature.</title>
        <authorList>
            <person name="Han K."/>
            <person name="Peng R."/>
            <person name="Blom J."/>
            <person name="Li Y.-Z."/>
        </authorList>
    </citation>
    <scope>NUCLEOTIDE SEQUENCE [LARGE SCALE GENOMIC DNA]</scope>
    <source>
        <strain evidence="3 4">So0008-312</strain>
    </source>
</reference>
<evidence type="ECO:0000256" key="1">
    <source>
        <dbReference type="SAM" id="MobiDB-lite"/>
    </source>
</evidence>
<dbReference type="OrthoDB" id="9793251at2"/>
<comment type="caution">
    <text evidence="3">The sequence shown here is derived from an EMBL/GenBank/DDBJ whole genome shotgun (WGS) entry which is preliminary data.</text>
</comment>
<proteinExistence type="predicted"/>
<dbReference type="Proteomes" id="UP000075260">
    <property type="component" value="Unassembled WGS sequence"/>
</dbReference>
<dbReference type="Pfam" id="PF07603">
    <property type="entry name" value="Lcl_C"/>
    <property type="match status" value="2"/>
</dbReference>
<feature type="compositionally biased region" description="Gly residues" evidence="1">
    <location>
        <begin position="108"/>
        <end position="127"/>
    </location>
</feature>
<dbReference type="PANTHER" id="PTHR35812">
    <property type="entry name" value="LIPOPROTEIN"/>
    <property type="match status" value="1"/>
</dbReference>
<dbReference type="PROSITE" id="PS51257">
    <property type="entry name" value="PROKAR_LIPOPROTEIN"/>
    <property type="match status" value="1"/>
</dbReference>
<dbReference type="PANTHER" id="PTHR35812:SF1">
    <property type="entry name" value="LIPOPROTEIN"/>
    <property type="match status" value="1"/>
</dbReference>
<evidence type="ECO:0000313" key="4">
    <source>
        <dbReference type="Proteomes" id="UP000075260"/>
    </source>
</evidence>
<feature type="domain" description="Lcl C-terminal" evidence="2">
    <location>
        <begin position="315"/>
        <end position="424"/>
    </location>
</feature>
<dbReference type="AlphaFoldDB" id="A0A150QJH1"/>
<feature type="domain" description="Lcl C-terminal" evidence="2">
    <location>
        <begin position="168"/>
        <end position="289"/>
    </location>
</feature>
<evidence type="ECO:0000259" key="2">
    <source>
        <dbReference type="Pfam" id="PF07603"/>
    </source>
</evidence>
<name>A0A150QJH1_SORCE</name>
<feature type="region of interest" description="Disordered" evidence="1">
    <location>
        <begin position="47"/>
        <end position="131"/>
    </location>
</feature>
<protein>
    <recommendedName>
        <fullName evidence="2">Lcl C-terminal domain-containing protein</fullName>
    </recommendedName>
</protein>